<comment type="caution">
    <text evidence="1">The sequence shown here is derived from an EMBL/GenBank/DDBJ whole genome shotgun (WGS) entry which is preliminary data.</text>
</comment>
<protein>
    <submittedName>
        <fullName evidence="1">Uncharacterized protein</fullName>
    </submittedName>
</protein>
<dbReference type="Proteomes" id="UP000261023">
    <property type="component" value="Unassembled WGS sequence"/>
</dbReference>
<dbReference type="EMBL" id="QTJW01000025">
    <property type="protein sequence ID" value="RGD67410.1"/>
    <property type="molecule type" value="Genomic_DNA"/>
</dbReference>
<proteinExistence type="predicted"/>
<dbReference type="AlphaFoldDB" id="A0A3E3DDR5"/>
<evidence type="ECO:0000313" key="2">
    <source>
        <dbReference type="Proteomes" id="UP000261023"/>
    </source>
</evidence>
<dbReference type="RefSeq" id="WP_025531788.1">
    <property type="nucleotide sequence ID" value="NZ_QTJW01000025.1"/>
</dbReference>
<reference evidence="1 2" key="1">
    <citation type="submission" date="2018-08" db="EMBL/GenBank/DDBJ databases">
        <title>A genome reference for cultivated species of the human gut microbiota.</title>
        <authorList>
            <person name="Zou Y."/>
            <person name="Xue W."/>
            <person name="Luo G."/>
        </authorList>
    </citation>
    <scope>NUCLEOTIDE SEQUENCE [LARGE SCALE GENOMIC DNA]</scope>
    <source>
        <strain evidence="1 2">AF19-13AC</strain>
    </source>
</reference>
<gene>
    <name evidence="1" type="ORF">DWX31_27210</name>
</gene>
<name>A0A3E3DDR5_9FIRM</name>
<dbReference type="OrthoDB" id="1814150at2"/>
<sequence>MPAFSTNQTEEETYYGEYKIIGNRAVTYRDLDDGPISTSKSINYQDREIAYLQYGFIYRELSLFEYKCMKMRGDHTDYRDEGIGFSLNSDHLEECIAAHSNEPYYGSQTGCDVSLRDMQPGY</sequence>
<accession>A0A3E3DDR5</accession>
<evidence type="ECO:0000313" key="1">
    <source>
        <dbReference type="EMBL" id="RGD67410.1"/>
    </source>
</evidence>
<organism evidence="1 2">
    <name type="scientific">Hungatella hathewayi</name>
    <dbReference type="NCBI Taxonomy" id="154046"/>
    <lineage>
        <taxon>Bacteria</taxon>
        <taxon>Bacillati</taxon>
        <taxon>Bacillota</taxon>
        <taxon>Clostridia</taxon>
        <taxon>Lachnospirales</taxon>
        <taxon>Lachnospiraceae</taxon>
        <taxon>Hungatella</taxon>
    </lineage>
</organism>